<dbReference type="Gene3D" id="3.40.50.2000">
    <property type="entry name" value="Glycogen Phosphorylase B"/>
    <property type="match status" value="1"/>
</dbReference>
<keyword evidence="3" id="KW-1185">Reference proteome</keyword>
<accession>A0ABW4WW44</accession>
<dbReference type="SUPFAM" id="SSF53756">
    <property type="entry name" value="UDP-Glycosyltransferase/glycogen phosphorylase"/>
    <property type="match status" value="1"/>
</dbReference>
<evidence type="ECO:0000313" key="2">
    <source>
        <dbReference type="EMBL" id="MFD2066832.1"/>
    </source>
</evidence>
<keyword evidence="2" id="KW-0328">Glycosyltransferase</keyword>
<dbReference type="InterPro" id="IPR050194">
    <property type="entry name" value="Glycosyltransferase_grp1"/>
</dbReference>
<dbReference type="InterPro" id="IPR001296">
    <property type="entry name" value="Glyco_trans_1"/>
</dbReference>
<evidence type="ECO:0000313" key="3">
    <source>
        <dbReference type="Proteomes" id="UP001597369"/>
    </source>
</evidence>
<protein>
    <submittedName>
        <fullName evidence="2">Glycosyltransferase</fullName>
        <ecNumber evidence="2">2.4.-.-</ecNumber>
    </submittedName>
</protein>
<dbReference type="Pfam" id="PF00534">
    <property type="entry name" value="Glycos_transf_1"/>
    <property type="match status" value="1"/>
</dbReference>
<keyword evidence="2" id="KW-0808">Transferase</keyword>
<dbReference type="EMBL" id="JBHUHV010000024">
    <property type="protein sequence ID" value="MFD2066832.1"/>
    <property type="molecule type" value="Genomic_DNA"/>
</dbReference>
<dbReference type="GO" id="GO:0016757">
    <property type="term" value="F:glycosyltransferase activity"/>
    <property type="evidence" value="ECO:0007669"/>
    <property type="project" value="UniProtKB-KW"/>
</dbReference>
<dbReference type="Proteomes" id="UP001597369">
    <property type="component" value="Unassembled WGS sequence"/>
</dbReference>
<name>A0ABW4WW44_9BACT</name>
<sequence length="385" mass="43937">MVSKPEVLVFIDWFLPGYKAGGPIKSVANIVLSLKDEVDFSIVTSNTDFGEPVPYAGITPNIWMPQQGYRVMYLDAQHQKLSTFKQLMREQQYDIIYLNSLFSINFTLLPLLAYKYNRIRSKVVLAPRGMLGQGALAIKNQKKKVFLHLSKVLGLFKHVTWHASTALEAAEIQAAFSHKASVKIATNIATLPGVQHKLKCKSSHYTSFFFLSRIAVKKNLLGALHLLRDVSLPNKVDFHIIGPVEDEVYWQECQAVVKKLPENIQVHNHGPVPNHLLPGLLQDFHFMLLPTFSENYGHVVVESWASGCPVVLSDQTPWHNLEAAKVGWEVPLKQKEAFLQIIERCILMENEEFQQWSRQTQHYLQQKVVTKEILEQNRKLFSLQT</sequence>
<dbReference type="EC" id="2.4.-.-" evidence="2"/>
<proteinExistence type="predicted"/>
<organism evidence="2 3">
    <name type="scientific">Pontibacter silvestris</name>
    <dbReference type="NCBI Taxonomy" id="2305183"/>
    <lineage>
        <taxon>Bacteria</taxon>
        <taxon>Pseudomonadati</taxon>
        <taxon>Bacteroidota</taxon>
        <taxon>Cytophagia</taxon>
        <taxon>Cytophagales</taxon>
        <taxon>Hymenobacteraceae</taxon>
        <taxon>Pontibacter</taxon>
    </lineage>
</organism>
<evidence type="ECO:0000259" key="1">
    <source>
        <dbReference type="Pfam" id="PF00534"/>
    </source>
</evidence>
<dbReference type="PANTHER" id="PTHR45947">
    <property type="entry name" value="SULFOQUINOVOSYL TRANSFERASE SQD2"/>
    <property type="match status" value="1"/>
</dbReference>
<dbReference type="RefSeq" id="WP_229961489.1">
    <property type="nucleotide sequence ID" value="NZ_JAJJWI010000013.1"/>
</dbReference>
<comment type="caution">
    <text evidence="2">The sequence shown here is derived from an EMBL/GenBank/DDBJ whole genome shotgun (WGS) entry which is preliminary data.</text>
</comment>
<dbReference type="PANTHER" id="PTHR45947:SF3">
    <property type="entry name" value="SULFOQUINOVOSYL TRANSFERASE SQD2"/>
    <property type="match status" value="1"/>
</dbReference>
<reference evidence="3" key="1">
    <citation type="journal article" date="2019" name="Int. J. Syst. Evol. Microbiol.">
        <title>The Global Catalogue of Microorganisms (GCM) 10K type strain sequencing project: providing services to taxonomists for standard genome sequencing and annotation.</title>
        <authorList>
            <consortium name="The Broad Institute Genomics Platform"/>
            <consortium name="The Broad Institute Genome Sequencing Center for Infectious Disease"/>
            <person name="Wu L."/>
            <person name="Ma J."/>
        </authorList>
    </citation>
    <scope>NUCLEOTIDE SEQUENCE [LARGE SCALE GENOMIC DNA]</scope>
    <source>
        <strain evidence="3">JCM 16545</strain>
    </source>
</reference>
<feature type="domain" description="Glycosyl transferase family 1" evidence="1">
    <location>
        <begin position="208"/>
        <end position="360"/>
    </location>
</feature>
<gene>
    <name evidence="2" type="ORF">ACFSKU_08045</name>
</gene>